<dbReference type="EMBL" id="VSSQ01036479">
    <property type="protein sequence ID" value="MPM88970.1"/>
    <property type="molecule type" value="Genomic_DNA"/>
</dbReference>
<evidence type="ECO:0000313" key="1">
    <source>
        <dbReference type="EMBL" id="MPM88970.1"/>
    </source>
</evidence>
<sequence>MPGGGWVYQSDLQFPLIPSQQALTRVQGRKRYPKLLQPPCDPRQVMLEPIGNQDTLSVRCFDEILQCIKLSVMDADRHPFVGVHSTVCQLQQFARQACSIGSSNLAPRGIKDQLLAKLLVGGSLLIAEGDSVLVGDKFGHPDMVLCLHRDGDVFDRLIDSFFGSWGGFVAEHNLAAALVGLEVRVTIGSYEPSQSHTLVQQLELGPQVDQAVAGRGAGQAHDAPDHRAAFHQCSESF</sequence>
<dbReference type="AlphaFoldDB" id="A0A645DHK5"/>
<organism evidence="1">
    <name type="scientific">bioreactor metagenome</name>
    <dbReference type="NCBI Taxonomy" id="1076179"/>
    <lineage>
        <taxon>unclassified sequences</taxon>
        <taxon>metagenomes</taxon>
        <taxon>ecological metagenomes</taxon>
    </lineage>
</organism>
<gene>
    <name evidence="1" type="ORF">SDC9_136078</name>
</gene>
<accession>A0A645DHK5</accession>
<name>A0A645DHK5_9ZZZZ</name>
<comment type="caution">
    <text evidence="1">The sequence shown here is derived from an EMBL/GenBank/DDBJ whole genome shotgun (WGS) entry which is preliminary data.</text>
</comment>
<proteinExistence type="predicted"/>
<reference evidence="1" key="1">
    <citation type="submission" date="2019-08" db="EMBL/GenBank/DDBJ databases">
        <authorList>
            <person name="Kucharzyk K."/>
            <person name="Murdoch R.W."/>
            <person name="Higgins S."/>
            <person name="Loffler F."/>
        </authorList>
    </citation>
    <scope>NUCLEOTIDE SEQUENCE</scope>
</reference>
<protein>
    <submittedName>
        <fullName evidence="1">Uncharacterized protein</fullName>
    </submittedName>
</protein>